<feature type="signal peptide" evidence="8">
    <location>
        <begin position="1"/>
        <end position="25"/>
    </location>
</feature>
<evidence type="ECO:0000256" key="6">
    <source>
        <dbReference type="ARBA" id="ARBA00040775"/>
    </source>
</evidence>
<evidence type="ECO:0000256" key="4">
    <source>
        <dbReference type="ARBA" id="ARBA00022824"/>
    </source>
</evidence>
<dbReference type="InterPro" id="IPR036249">
    <property type="entry name" value="Thioredoxin-like_sf"/>
</dbReference>
<dbReference type="SUPFAM" id="SSF52833">
    <property type="entry name" value="Thioredoxin-like"/>
    <property type="match status" value="1"/>
</dbReference>
<evidence type="ECO:0000259" key="9">
    <source>
        <dbReference type="Pfam" id="PF08806"/>
    </source>
</evidence>
<dbReference type="GO" id="GO:0016491">
    <property type="term" value="F:oxidoreductase activity"/>
    <property type="evidence" value="ECO:0007669"/>
    <property type="project" value="TreeGrafter"/>
</dbReference>
<dbReference type="Gene3D" id="3.40.30.50">
    <property type="entry name" value="Sep15/SelM thioredoxin-like domain, active-site redox motif"/>
    <property type="match status" value="1"/>
</dbReference>
<evidence type="ECO:0000256" key="2">
    <source>
        <dbReference type="ARBA" id="ARBA00005742"/>
    </source>
</evidence>
<evidence type="ECO:0000313" key="11">
    <source>
        <dbReference type="Proteomes" id="UP000794436"/>
    </source>
</evidence>
<dbReference type="OrthoDB" id="1910009at2759"/>
<evidence type="ECO:0000313" key="10">
    <source>
        <dbReference type="EMBL" id="TMW61689.1"/>
    </source>
</evidence>
<comment type="caution">
    <text evidence="10">The sequence shown here is derived from an EMBL/GenBank/DDBJ whole genome shotgun (WGS) entry which is preliminary data.</text>
</comment>
<evidence type="ECO:0000256" key="5">
    <source>
        <dbReference type="ARBA" id="ARBA00022933"/>
    </source>
</evidence>
<keyword evidence="4" id="KW-0256">Endoplasmic reticulum</keyword>
<comment type="subcellular location">
    <subcellularLocation>
        <location evidence="1">Endoplasmic reticulum lumen</location>
    </subcellularLocation>
</comment>
<dbReference type="EMBL" id="SPLM01000075">
    <property type="protein sequence ID" value="TMW61689.1"/>
    <property type="molecule type" value="Genomic_DNA"/>
</dbReference>
<proteinExistence type="inferred from homology"/>
<evidence type="ECO:0000256" key="7">
    <source>
        <dbReference type="SAM" id="MobiDB-lite"/>
    </source>
</evidence>
<dbReference type="PANTHER" id="PTHR13077:SF6">
    <property type="entry name" value="SELENOPROTEIN F"/>
    <property type="match status" value="1"/>
</dbReference>
<dbReference type="InterPro" id="IPR014912">
    <property type="entry name" value="Sep15_SelM_dom"/>
</dbReference>
<dbReference type="GO" id="GO:0005788">
    <property type="term" value="C:endoplasmic reticulum lumen"/>
    <property type="evidence" value="ECO:0007669"/>
    <property type="project" value="UniProtKB-SubCell"/>
</dbReference>
<dbReference type="InterPro" id="IPR039992">
    <property type="entry name" value="Sep15_SelM"/>
</dbReference>
<dbReference type="Pfam" id="PF08806">
    <property type="entry name" value="Sep15_SelM"/>
    <property type="match status" value="1"/>
</dbReference>
<reference evidence="10" key="1">
    <citation type="submission" date="2019-03" db="EMBL/GenBank/DDBJ databases">
        <title>Long read genome sequence of the mycoparasitic Pythium oligandrum ATCC 38472 isolated from sugarbeet rhizosphere.</title>
        <authorList>
            <person name="Gaulin E."/>
        </authorList>
    </citation>
    <scope>NUCLEOTIDE SEQUENCE</scope>
    <source>
        <strain evidence="10">ATCC 38472_TT</strain>
    </source>
</reference>
<evidence type="ECO:0000256" key="8">
    <source>
        <dbReference type="SAM" id="SignalP"/>
    </source>
</evidence>
<dbReference type="PANTHER" id="PTHR13077">
    <property type="entry name" value="SELENOPROTEIN F"/>
    <property type="match status" value="1"/>
</dbReference>
<accession>A0A8K1CE01</accession>
<sequence>MRVVSLTTLCALGVAFYAHPLGASASTDEVVPSAKASDALDAHSAQANEECVAHGFDAEGLDCRLCGRFEAFLSDMLAAAGSVEKTNASKRLVTQCRSCCTDLEKIDLVAQQQYARVVLEVCTCKFGRYPKVANFVHAHAEKHPRLEIQYLNARHPHLLFYNEAGEKQEEVSIASWDEETISEFIVAKLKPESQLETDEATSASTKPAIDEEDEDADLLSTEENAEGADDSVEEAEDEDTVVEVEVTADGQ</sequence>
<dbReference type="AlphaFoldDB" id="A0A8K1CE01"/>
<dbReference type="Proteomes" id="UP000794436">
    <property type="component" value="Unassembled WGS sequence"/>
</dbReference>
<feature type="domain" description="Selenoprotein F/M" evidence="9">
    <location>
        <begin position="117"/>
        <end position="189"/>
    </location>
</feature>
<feature type="region of interest" description="Disordered" evidence="7">
    <location>
        <begin position="193"/>
        <end position="251"/>
    </location>
</feature>
<comment type="similarity">
    <text evidence="2">Belongs to the selenoprotein M/F family.</text>
</comment>
<feature type="chain" id="PRO_5035438939" description="Selenoprotein F" evidence="8">
    <location>
        <begin position="26"/>
        <end position="251"/>
    </location>
</feature>
<name>A0A8K1CE01_PYTOL</name>
<keyword evidence="3 8" id="KW-0732">Signal</keyword>
<protein>
    <recommendedName>
        <fullName evidence="6">Selenoprotein F</fullName>
    </recommendedName>
</protein>
<keyword evidence="5" id="KW-0712">Selenocysteine</keyword>
<organism evidence="10 11">
    <name type="scientific">Pythium oligandrum</name>
    <name type="common">Mycoparasitic fungus</name>
    <dbReference type="NCBI Taxonomy" id="41045"/>
    <lineage>
        <taxon>Eukaryota</taxon>
        <taxon>Sar</taxon>
        <taxon>Stramenopiles</taxon>
        <taxon>Oomycota</taxon>
        <taxon>Peronosporomycetes</taxon>
        <taxon>Pythiales</taxon>
        <taxon>Pythiaceae</taxon>
        <taxon>Pythium</taxon>
    </lineage>
</organism>
<evidence type="ECO:0000256" key="1">
    <source>
        <dbReference type="ARBA" id="ARBA00004319"/>
    </source>
</evidence>
<keyword evidence="11" id="KW-1185">Reference proteome</keyword>
<evidence type="ECO:0000256" key="3">
    <source>
        <dbReference type="ARBA" id="ARBA00022729"/>
    </source>
</evidence>
<dbReference type="InterPro" id="IPR038219">
    <property type="entry name" value="Sep15/SelM_sf"/>
</dbReference>
<feature type="compositionally biased region" description="Acidic residues" evidence="7">
    <location>
        <begin position="223"/>
        <end position="242"/>
    </location>
</feature>
<gene>
    <name evidence="10" type="ORF">Poli38472_010752</name>
</gene>